<dbReference type="GO" id="GO:0031640">
    <property type="term" value="P:killing of cells of another organism"/>
    <property type="evidence" value="ECO:0007669"/>
    <property type="project" value="UniProtKB-KW"/>
</dbReference>
<gene>
    <name evidence="8" type="ORF">FEZ51_05090</name>
</gene>
<proteinExistence type="inferred from homology"/>
<evidence type="ECO:0000256" key="3">
    <source>
        <dbReference type="ARBA" id="ARBA00022525"/>
    </source>
</evidence>
<dbReference type="AlphaFoldDB" id="A0A5R9BUP3"/>
<comment type="similarity">
    <text evidence="2">Belongs to the bacteriocin class IIA/YGNGV family.</text>
</comment>
<reference evidence="8 9" key="1">
    <citation type="submission" date="2019-05" db="EMBL/GenBank/DDBJ databases">
        <title>The metagenome of a microbial culture collection derived from dairy environment covers the genomic content of the human microbiome.</title>
        <authorList>
            <person name="Roder T."/>
            <person name="Wuthrich D."/>
            <person name="Sattari Z."/>
            <person name="Von Ah U."/>
            <person name="Bar C."/>
            <person name="Ronchi F."/>
            <person name="Macpherson A.J."/>
            <person name="Ganal-Vonarburg S.C."/>
            <person name="Bruggmann R."/>
            <person name="Vergeres G."/>
        </authorList>
    </citation>
    <scope>NUCLEOTIDE SEQUENCE [LARGE SCALE GENOMIC DNA]</scope>
    <source>
        <strain evidence="8 9">FAM 18815</strain>
    </source>
</reference>
<evidence type="ECO:0000256" key="2">
    <source>
        <dbReference type="ARBA" id="ARBA00007999"/>
    </source>
</evidence>
<dbReference type="NCBIfam" id="TIGR01847">
    <property type="entry name" value="bacteriocin_sig"/>
    <property type="match status" value="1"/>
</dbReference>
<evidence type="ECO:0000313" key="9">
    <source>
        <dbReference type="Proteomes" id="UP000305541"/>
    </source>
</evidence>
<organism evidence="8 9">
    <name type="scientific">Pediococcus stilesii</name>
    <dbReference type="NCBI Taxonomy" id="331679"/>
    <lineage>
        <taxon>Bacteria</taxon>
        <taxon>Bacillati</taxon>
        <taxon>Bacillota</taxon>
        <taxon>Bacilli</taxon>
        <taxon>Lactobacillales</taxon>
        <taxon>Lactobacillaceae</taxon>
        <taxon>Pediococcus</taxon>
    </lineage>
</organism>
<name>A0A5R9BUP3_9LACO</name>
<protein>
    <submittedName>
        <fullName evidence="8">Bacteriocin</fullName>
    </submittedName>
</protein>
<keyword evidence="4" id="KW-0929">Antimicrobial</keyword>
<sequence length="55" mass="6055">MVKVKELNDKELKNVVGGKYYGNGVSCNKKGCTVNWGQAWTCGVNRFANYGHGKC</sequence>
<dbReference type="InterPro" id="IPR023388">
    <property type="entry name" value="Bacteriocin_IIa_dom_sf"/>
</dbReference>
<comment type="caution">
    <text evidence="8">The sequence shown here is derived from an EMBL/GenBank/DDBJ whole genome shotgun (WGS) entry which is preliminary data.</text>
</comment>
<keyword evidence="3" id="KW-0964">Secreted</keyword>
<evidence type="ECO:0000256" key="5">
    <source>
        <dbReference type="ARBA" id="ARBA00023022"/>
    </source>
</evidence>
<dbReference type="Pfam" id="PF01721">
    <property type="entry name" value="Bacteriocin_II"/>
    <property type="match status" value="1"/>
</dbReference>
<evidence type="ECO:0000256" key="7">
    <source>
        <dbReference type="ARBA" id="ARBA00023157"/>
    </source>
</evidence>
<dbReference type="GO" id="GO:0042742">
    <property type="term" value="P:defense response to bacterium"/>
    <property type="evidence" value="ECO:0007669"/>
    <property type="project" value="UniProtKB-KW"/>
</dbReference>
<evidence type="ECO:0000256" key="1">
    <source>
        <dbReference type="ARBA" id="ARBA00004613"/>
    </source>
</evidence>
<dbReference type="EMBL" id="VBTH01000007">
    <property type="protein sequence ID" value="TLQ04438.1"/>
    <property type="molecule type" value="Genomic_DNA"/>
</dbReference>
<comment type="subcellular location">
    <subcellularLocation>
        <location evidence="1">Secreted</location>
    </subcellularLocation>
</comment>
<dbReference type="InterPro" id="IPR023384">
    <property type="entry name" value="Bacteriocin_IIa_CS"/>
</dbReference>
<keyword evidence="6" id="KW-0078">Bacteriocin</keyword>
<dbReference type="RefSeq" id="WP_138474244.1">
    <property type="nucleotide sequence ID" value="NZ_VBTH01000007.1"/>
</dbReference>
<dbReference type="Proteomes" id="UP000305541">
    <property type="component" value="Unassembled WGS sequence"/>
</dbReference>
<dbReference type="InterPro" id="IPR002633">
    <property type="entry name" value="Bacteriocin_IIa"/>
</dbReference>
<dbReference type="Gene3D" id="1.20.5.130">
    <property type="match status" value="1"/>
</dbReference>
<dbReference type="InterPro" id="IPR010133">
    <property type="entry name" value="Bacteriocin_signal_seq"/>
</dbReference>
<keyword evidence="7" id="KW-1015">Disulfide bond</keyword>
<dbReference type="OrthoDB" id="2226259at2"/>
<dbReference type="GO" id="GO:0005576">
    <property type="term" value="C:extracellular region"/>
    <property type="evidence" value="ECO:0007669"/>
    <property type="project" value="UniProtKB-SubCell"/>
</dbReference>
<accession>A0A5R9BUP3</accession>
<evidence type="ECO:0000256" key="6">
    <source>
        <dbReference type="ARBA" id="ARBA00023048"/>
    </source>
</evidence>
<dbReference type="PROSITE" id="PS60030">
    <property type="entry name" value="BACTERIOCIN_IIA"/>
    <property type="match status" value="1"/>
</dbReference>
<evidence type="ECO:0000313" key="8">
    <source>
        <dbReference type="EMBL" id="TLQ04438.1"/>
    </source>
</evidence>
<keyword evidence="5" id="KW-0044">Antibiotic</keyword>
<evidence type="ECO:0000256" key="4">
    <source>
        <dbReference type="ARBA" id="ARBA00022529"/>
    </source>
</evidence>